<dbReference type="AlphaFoldDB" id="A0A0C3B3S2"/>
<gene>
    <name evidence="1" type="ORF">M408DRAFT_330421</name>
</gene>
<keyword evidence="2" id="KW-1185">Reference proteome</keyword>
<dbReference type="HOGENOM" id="CLU_2887240_0_0_1"/>
<proteinExistence type="predicted"/>
<evidence type="ECO:0000313" key="2">
    <source>
        <dbReference type="Proteomes" id="UP000054097"/>
    </source>
</evidence>
<protein>
    <submittedName>
        <fullName evidence="1">Uncharacterized protein</fullName>
    </submittedName>
</protein>
<name>A0A0C3B3S2_SERVB</name>
<reference evidence="2" key="2">
    <citation type="submission" date="2015-01" db="EMBL/GenBank/DDBJ databases">
        <title>Evolutionary Origins and Diversification of the Mycorrhizal Mutualists.</title>
        <authorList>
            <consortium name="DOE Joint Genome Institute"/>
            <consortium name="Mycorrhizal Genomics Consortium"/>
            <person name="Kohler A."/>
            <person name="Kuo A."/>
            <person name="Nagy L.G."/>
            <person name="Floudas D."/>
            <person name="Copeland A."/>
            <person name="Barry K.W."/>
            <person name="Cichocki N."/>
            <person name="Veneault-Fourrey C."/>
            <person name="LaButti K."/>
            <person name="Lindquist E.A."/>
            <person name="Lipzen A."/>
            <person name="Lundell T."/>
            <person name="Morin E."/>
            <person name="Murat C."/>
            <person name="Riley R."/>
            <person name="Ohm R."/>
            <person name="Sun H."/>
            <person name="Tunlid A."/>
            <person name="Henrissat B."/>
            <person name="Grigoriev I.V."/>
            <person name="Hibbett D.S."/>
            <person name="Martin F."/>
        </authorList>
    </citation>
    <scope>NUCLEOTIDE SEQUENCE [LARGE SCALE GENOMIC DNA]</scope>
    <source>
        <strain evidence="2">MAFF 305830</strain>
    </source>
</reference>
<sequence length="63" mass="7095">MVEVLEPWLSNGHVKRLKTIVLFGPYLSSGACIRESYVDPLLHQLRSSGTRLINPAGRSWVDM</sequence>
<reference evidence="1 2" key="1">
    <citation type="submission" date="2014-04" db="EMBL/GenBank/DDBJ databases">
        <authorList>
            <consortium name="DOE Joint Genome Institute"/>
            <person name="Kuo A."/>
            <person name="Zuccaro A."/>
            <person name="Kohler A."/>
            <person name="Nagy L.G."/>
            <person name="Floudas D."/>
            <person name="Copeland A."/>
            <person name="Barry K.W."/>
            <person name="Cichocki N."/>
            <person name="Veneault-Fourrey C."/>
            <person name="LaButti K."/>
            <person name="Lindquist E.A."/>
            <person name="Lipzen A."/>
            <person name="Lundell T."/>
            <person name="Morin E."/>
            <person name="Murat C."/>
            <person name="Sun H."/>
            <person name="Tunlid A."/>
            <person name="Henrissat B."/>
            <person name="Grigoriev I.V."/>
            <person name="Hibbett D.S."/>
            <person name="Martin F."/>
            <person name="Nordberg H.P."/>
            <person name="Cantor M.N."/>
            <person name="Hua S.X."/>
        </authorList>
    </citation>
    <scope>NUCLEOTIDE SEQUENCE [LARGE SCALE GENOMIC DNA]</scope>
    <source>
        <strain evidence="1 2">MAFF 305830</strain>
    </source>
</reference>
<organism evidence="1 2">
    <name type="scientific">Serendipita vermifera MAFF 305830</name>
    <dbReference type="NCBI Taxonomy" id="933852"/>
    <lineage>
        <taxon>Eukaryota</taxon>
        <taxon>Fungi</taxon>
        <taxon>Dikarya</taxon>
        <taxon>Basidiomycota</taxon>
        <taxon>Agaricomycotina</taxon>
        <taxon>Agaricomycetes</taxon>
        <taxon>Sebacinales</taxon>
        <taxon>Serendipitaceae</taxon>
        <taxon>Serendipita</taxon>
    </lineage>
</organism>
<dbReference type="EMBL" id="KN824303">
    <property type="protein sequence ID" value="KIM26854.1"/>
    <property type="molecule type" value="Genomic_DNA"/>
</dbReference>
<evidence type="ECO:0000313" key="1">
    <source>
        <dbReference type="EMBL" id="KIM26854.1"/>
    </source>
</evidence>
<accession>A0A0C3B3S2</accession>
<dbReference type="Proteomes" id="UP000054097">
    <property type="component" value="Unassembled WGS sequence"/>
</dbReference>